<proteinExistence type="predicted"/>
<dbReference type="AlphaFoldDB" id="A0A1H1CT67"/>
<dbReference type="InterPro" id="IPR012347">
    <property type="entry name" value="Ferritin-like"/>
</dbReference>
<organism evidence="1 2">
    <name type="scientific">Virgibacillus salinus</name>
    <dbReference type="NCBI Taxonomy" id="553311"/>
    <lineage>
        <taxon>Bacteria</taxon>
        <taxon>Bacillati</taxon>
        <taxon>Bacillota</taxon>
        <taxon>Bacilli</taxon>
        <taxon>Bacillales</taxon>
        <taxon>Bacillaceae</taxon>
        <taxon>Virgibacillus</taxon>
    </lineage>
</organism>
<dbReference type="EMBL" id="FNKD01000002">
    <property type="protein sequence ID" value="SDQ67088.1"/>
    <property type="molecule type" value="Genomic_DNA"/>
</dbReference>
<evidence type="ECO:0008006" key="3">
    <source>
        <dbReference type="Google" id="ProtNLM"/>
    </source>
</evidence>
<name>A0A1H1CT67_9BACI</name>
<dbReference type="Pfam" id="PF11553">
    <property type="entry name" value="DUF3231"/>
    <property type="match status" value="1"/>
</dbReference>
<dbReference type="InterPro" id="IPR021617">
    <property type="entry name" value="DUF3231"/>
</dbReference>
<dbReference type="RefSeq" id="WP_092493196.1">
    <property type="nucleotide sequence ID" value="NZ_FNKD01000002.1"/>
</dbReference>
<sequence length="170" mass="18748">MGILSGNPKKQPLHYGEVFSMWSYLVVAKGNYAAFQTYINHTGDKDLRQLLEELIQGIKKESEDIEEILKTNGIPIPPSPPERSLADLEDIPSGAKFNDQEISAMVSASLAAGLVSCSTIMGQCTREDVAMLFGQYHMNKSQASAKALRLNKEKGWLMTPPLHTDIPSQQ</sequence>
<dbReference type="Proteomes" id="UP000199444">
    <property type="component" value="Unassembled WGS sequence"/>
</dbReference>
<dbReference type="STRING" id="553311.SAMN05216231_2383"/>
<dbReference type="Gene3D" id="1.20.1260.10">
    <property type="match status" value="1"/>
</dbReference>
<keyword evidence="2" id="KW-1185">Reference proteome</keyword>
<reference evidence="1 2" key="1">
    <citation type="submission" date="2016-10" db="EMBL/GenBank/DDBJ databases">
        <authorList>
            <person name="de Groot N.N."/>
        </authorList>
    </citation>
    <scope>NUCLEOTIDE SEQUENCE [LARGE SCALE GENOMIC DNA]</scope>
    <source>
        <strain evidence="1 2">CGMCC 1.10449</strain>
    </source>
</reference>
<evidence type="ECO:0000313" key="1">
    <source>
        <dbReference type="EMBL" id="SDQ67088.1"/>
    </source>
</evidence>
<evidence type="ECO:0000313" key="2">
    <source>
        <dbReference type="Proteomes" id="UP000199444"/>
    </source>
</evidence>
<accession>A0A1H1CT67</accession>
<protein>
    <recommendedName>
        <fullName evidence="3">DUF3231 family protein</fullName>
    </recommendedName>
</protein>
<gene>
    <name evidence="1" type="ORF">SAMN05216231_2383</name>
</gene>